<protein>
    <submittedName>
        <fullName evidence="2">Uncharacterized protein</fullName>
    </submittedName>
</protein>
<reference evidence="2" key="2">
    <citation type="journal article" date="2022" name="Microbiol. Resour. Announc.">
        <title>Metagenome Sequencing to Explore Phylogenomics of Terrestrial Cyanobacteria.</title>
        <authorList>
            <person name="Ward R.D."/>
            <person name="Stajich J.E."/>
            <person name="Johansen J.R."/>
            <person name="Huntemann M."/>
            <person name="Clum A."/>
            <person name="Foster B."/>
            <person name="Foster B."/>
            <person name="Roux S."/>
            <person name="Palaniappan K."/>
            <person name="Varghese N."/>
            <person name="Mukherjee S."/>
            <person name="Reddy T.B.K."/>
            <person name="Daum C."/>
            <person name="Copeland A."/>
            <person name="Chen I.A."/>
            <person name="Ivanova N.N."/>
            <person name="Kyrpides N.C."/>
            <person name="Shapiro N."/>
            <person name="Eloe-Fadrosh E.A."/>
            <person name="Pietrasiak N."/>
        </authorList>
    </citation>
    <scope>NUCLEOTIDE SEQUENCE</scope>
    <source>
        <strain evidence="2">GSE-NOS-MK-12-04C</strain>
    </source>
</reference>
<dbReference type="Proteomes" id="UP000729701">
    <property type="component" value="Unassembled WGS sequence"/>
</dbReference>
<reference evidence="2" key="1">
    <citation type="submission" date="2021-05" db="EMBL/GenBank/DDBJ databases">
        <authorList>
            <person name="Pietrasiak N."/>
            <person name="Ward R."/>
            <person name="Stajich J.E."/>
            <person name="Kurbessoian T."/>
        </authorList>
    </citation>
    <scope>NUCLEOTIDE SEQUENCE</scope>
    <source>
        <strain evidence="2">GSE-NOS-MK-12-04C</strain>
    </source>
</reference>
<evidence type="ECO:0000256" key="1">
    <source>
        <dbReference type="SAM" id="Coils"/>
    </source>
</evidence>
<sequence>MEAEFEQELENVERSLIDVKERYRQIKQDKQRQLELGYRFEEVRPKQKTRNKELKKELKDIQEQLEALDNALGLFSESYLVLFGGSIIFSRSGLKEAFWQITRFGGLGVIIGWILKSCN</sequence>
<dbReference type="EMBL" id="JAHHGZ010000034">
    <property type="protein sequence ID" value="MBW4670732.1"/>
    <property type="molecule type" value="Genomic_DNA"/>
</dbReference>
<name>A0A951QTD3_9CYAN</name>
<keyword evidence="1" id="KW-0175">Coiled coil</keyword>
<dbReference type="AlphaFoldDB" id="A0A951QTD3"/>
<evidence type="ECO:0000313" key="2">
    <source>
        <dbReference type="EMBL" id="MBW4670732.1"/>
    </source>
</evidence>
<accession>A0A951QTD3</accession>
<comment type="caution">
    <text evidence="2">The sequence shown here is derived from an EMBL/GenBank/DDBJ whole genome shotgun (WGS) entry which is preliminary data.</text>
</comment>
<proteinExistence type="predicted"/>
<evidence type="ECO:0000313" key="3">
    <source>
        <dbReference type="Proteomes" id="UP000729701"/>
    </source>
</evidence>
<feature type="coiled-coil region" evidence="1">
    <location>
        <begin position="2"/>
        <end position="71"/>
    </location>
</feature>
<gene>
    <name evidence="2" type="ORF">KME60_25745</name>
</gene>
<organism evidence="2 3">
    <name type="scientific">Cyanomargarita calcarea GSE-NOS-MK-12-04C</name>
    <dbReference type="NCBI Taxonomy" id="2839659"/>
    <lineage>
        <taxon>Bacteria</taxon>
        <taxon>Bacillati</taxon>
        <taxon>Cyanobacteriota</taxon>
        <taxon>Cyanophyceae</taxon>
        <taxon>Nostocales</taxon>
        <taxon>Cyanomargaritaceae</taxon>
        <taxon>Cyanomargarita</taxon>
    </lineage>
</organism>